<dbReference type="InterPro" id="IPR050654">
    <property type="entry name" value="AChE-related_enzymes"/>
</dbReference>
<dbReference type="PROSITE" id="PS00941">
    <property type="entry name" value="CARBOXYLESTERASE_B_2"/>
    <property type="match status" value="1"/>
</dbReference>
<organism evidence="7 8">
    <name type="scientific">Dermatophagoides farinae</name>
    <name type="common">American house dust mite</name>
    <dbReference type="NCBI Taxonomy" id="6954"/>
    <lineage>
        <taxon>Eukaryota</taxon>
        <taxon>Metazoa</taxon>
        <taxon>Ecdysozoa</taxon>
        <taxon>Arthropoda</taxon>
        <taxon>Chelicerata</taxon>
        <taxon>Arachnida</taxon>
        <taxon>Acari</taxon>
        <taxon>Acariformes</taxon>
        <taxon>Sarcoptiformes</taxon>
        <taxon>Astigmata</taxon>
        <taxon>Psoroptidia</taxon>
        <taxon>Analgoidea</taxon>
        <taxon>Pyroglyphidae</taxon>
        <taxon>Dermatophagoidinae</taxon>
        <taxon>Dermatophagoides</taxon>
    </lineage>
</organism>
<evidence type="ECO:0000256" key="3">
    <source>
        <dbReference type="ARBA" id="ARBA00022801"/>
    </source>
</evidence>
<name>A0A922LC38_DERFA</name>
<dbReference type="InterPro" id="IPR029058">
    <property type="entry name" value="AB_hydrolase_fold"/>
</dbReference>
<dbReference type="PANTHER" id="PTHR43918">
    <property type="entry name" value="ACETYLCHOLINESTERASE"/>
    <property type="match status" value="1"/>
</dbReference>
<dbReference type="InterPro" id="IPR019826">
    <property type="entry name" value="Carboxylesterase_B_AS"/>
</dbReference>
<dbReference type="EMBL" id="ASGP02000002">
    <property type="protein sequence ID" value="KAH9522820.1"/>
    <property type="molecule type" value="Genomic_DNA"/>
</dbReference>
<dbReference type="Proteomes" id="UP000790347">
    <property type="component" value="Unassembled WGS sequence"/>
</dbReference>
<keyword evidence="2" id="KW-0719">Serine esterase</keyword>
<accession>A0A922LC38</accession>
<evidence type="ECO:0000256" key="4">
    <source>
        <dbReference type="ARBA" id="ARBA00023180"/>
    </source>
</evidence>
<dbReference type="EC" id="3.1.1.-" evidence="5"/>
<dbReference type="Pfam" id="PF00135">
    <property type="entry name" value="COesterase"/>
    <property type="match status" value="1"/>
</dbReference>
<evidence type="ECO:0000313" key="7">
    <source>
        <dbReference type="EMBL" id="KAH9522820.1"/>
    </source>
</evidence>
<feature type="chain" id="PRO_5038171159" description="Carboxylic ester hydrolase" evidence="5">
    <location>
        <begin position="30"/>
        <end position="573"/>
    </location>
</feature>
<keyword evidence="3 5" id="KW-0378">Hydrolase</keyword>
<feature type="domain" description="Carboxylesterase type B" evidence="6">
    <location>
        <begin position="41"/>
        <end position="565"/>
    </location>
</feature>
<dbReference type="InterPro" id="IPR002018">
    <property type="entry name" value="CarbesteraseB"/>
</dbReference>
<evidence type="ECO:0000256" key="2">
    <source>
        <dbReference type="ARBA" id="ARBA00022487"/>
    </source>
</evidence>
<dbReference type="AlphaFoldDB" id="A0A922LC38"/>
<reference evidence="7" key="1">
    <citation type="submission" date="2013-05" db="EMBL/GenBank/DDBJ databases">
        <authorList>
            <person name="Yim A.K.Y."/>
            <person name="Chan T.F."/>
            <person name="Ji K.M."/>
            <person name="Liu X.Y."/>
            <person name="Zhou J.W."/>
            <person name="Li R.Q."/>
            <person name="Yang K.Y."/>
            <person name="Li J."/>
            <person name="Li M."/>
            <person name="Law P.T.W."/>
            <person name="Wu Y.L."/>
            <person name="Cai Z.L."/>
            <person name="Qin H."/>
            <person name="Bao Y."/>
            <person name="Leung R.K.K."/>
            <person name="Ng P.K.S."/>
            <person name="Zou J."/>
            <person name="Zhong X.J."/>
            <person name="Ran P.X."/>
            <person name="Zhong N.S."/>
            <person name="Liu Z.G."/>
            <person name="Tsui S.K.W."/>
        </authorList>
    </citation>
    <scope>NUCLEOTIDE SEQUENCE</scope>
    <source>
        <strain evidence="7">Derf</strain>
        <tissue evidence="7">Whole organism</tissue>
    </source>
</reference>
<evidence type="ECO:0000313" key="8">
    <source>
        <dbReference type="Proteomes" id="UP000790347"/>
    </source>
</evidence>
<dbReference type="GO" id="GO:0003990">
    <property type="term" value="F:acetylcholinesterase activity"/>
    <property type="evidence" value="ECO:0007669"/>
    <property type="project" value="TreeGrafter"/>
</dbReference>
<sequence length="573" mass="65429">MTKFFIVMAVMATILLPATINSLPKHSNADDNDEHQVCTSEPLVELKNGGRVRGLCKTGLHGRELHTYLSIRYAKANRFAHSVAEGPWDEVYEATYQREACPQEDPTVKHSEDCLYLNVVQPIDSEDKLKPVMVWIYGGGFSLGSIDGVASLLYDGSVITSLGDVVYVDMNYRLGPFGFLYSGTDEAPGNQGVHDVIMALRWVHDNIEKFGGDPNRVTVFGESAGSFFVSMLIMSPMAKGLFQRAIMQSGALNELKQFSPDYSLEKTQIFSRKCGCNQDDADEMVECLKRLPPSKLTWKGDGMNFPAMFEGKQPIVMWNDKAGVVPSRPSEIIRKGHYNPVDLMFGFVHDELAEILMLLDFEILNPLKSYTREHIKEKLFPIIKEFSFNGHEEELFEYYFKDEHHAMVKTDSLRRRMIDMLSDPVMICPNYLFGQTLAMAMAKNSTATNRNRFYSFRFDHHSPFMVFVGCEKWMGVCHGMDIPFTFGLPIRKDIVKLAFTNKDRHISENVVRAWTRFAHTGNPEQMGDVEWPEFIGDDGETMRQMAINVENGVIENQYRDRCEKFWNKYLFPQ</sequence>
<dbReference type="GO" id="GO:0019695">
    <property type="term" value="P:choline metabolic process"/>
    <property type="evidence" value="ECO:0007669"/>
    <property type="project" value="TreeGrafter"/>
</dbReference>
<dbReference type="GO" id="GO:0006581">
    <property type="term" value="P:acetylcholine catabolic process"/>
    <property type="evidence" value="ECO:0007669"/>
    <property type="project" value="TreeGrafter"/>
</dbReference>
<keyword evidence="8" id="KW-1185">Reference proteome</keyword>
<dbReference type="GO" id="GO:0005886">
    <property type="term" value="C:plasma membrane"/>
    <property type="evidence" value="ECO:0007669"/>
    <property type="project" value="TreeGrafter"/>
</dbReference>
<evidence type="ECO:0000256" key="1">
    <source>
        <dbReference type="ARBA" id="ARBA00005964"/>
    </source>
</evidence>
<protein>
    <recommendedName>
        <fullName evidence="5">Carboxylic ester hydrolase</fullName>
        <ecNumber evidence="5">3.1.1.-</ecNumber>
    </recommendedName>
</protein>
<evidence type="ECO:0000259" key="6">
    <source>
        <dbReference type="Pfam" id="PF00135"/>
    </source>
</evidence>
<evidence type="ECO:0000256" key="5">
    <source>
        <dbReference type="RuleBase" id="RU361235"/>
    </source>
</evidence>
<proteinExistence type="inferred from homology"/>
<dbReference type="PANTHER" id="PTHR43918:SF4">
    <property type="entry name" value="CARBOXYLIC ESTER HYDROLASE"/>
    <property type="match status" value="1"/>
</dbReference>
<feature type="signal peptide" evidence="5">
    <location>
        <begin position="1"/>
        <end position="29"/>
    </location>
</feature>
<gene>
    <name evidence="7" type="primary">CES5A_3</name>
    <name evidence="7" type="ORF">DERF_006378</name>
</gene>
<dbReference type="Gene3D" id="3.40.50.1820">
    <property type="entry name" value="alpha/beta hydrolase"/>
    <property type="match status" value="1"/>
</dbReference>
<comment type="similarity">
    <text evidence="1 5">Belongs to the type-B carboxylesterase/lipase family.</text>
</comment>
<keyword evidence="5" id="KW-0732">Signal</keyword>
<comment type="caution">
    <text evidence="7">The sequence shown here is derived from an EMBL/GenBank/DDBJ whole genome shotgun (WGS) entry which is preliminary data.</text>
</comment>
<dbReference type="PROSITE" id="PS00122">
    <property type="entry name" value="CARBOXYLESTERASE_B_1"/>
    <property type="match status" value="1"/>
</dbReference>
<dbReference type="SUPFAM" id="SSF53474">
    <property type="entry name" value="alpha/beta-Hydrolases"/>
    <property type="match status" value="1"/>
</dbReference>
<dbReference type="GO" id="GO:0005615">
    <property type="term" value="C:extracellular space"/>
    <property type="evidence" value="ECO:0007669"/>
    <property type="project" value="TreeGrafter"/>
</dbReference>
<dbReference type="InterPro" id="IPR019819">
    <property type="entry name" value="Carboxylesterase_B_CS"/>
</dbReference>
<reference evidence="7" key="2">
    <citation type="journal article" date="2022" name="Res Sq">
        <title>Comparative Genomics Reveals Insights into the Divergent Evolution of Astigmatic Mites and Household Pest Adaptations.</title>
        <authorList>
            <person name="Xiong Q."/>
            <person name="Wan A.T.-Y."/>
            <person name="Liu X.-Y."/>
            <person name="Fung C.S.-H."/>
            <person name="Xiao X."/>
            <person name="Malainual N."/>
            <person name="Hou J."/>
            <person name="Wang L."/>
            <person name="Wang M."/>
            <person name="Yang K."/>
            <person name="Cui Y."/>
            <person name="Leung E."/>
            <person name="Nong W."/>
            <person name="Shin S.-K."/>
            <person name="Au S."/>
            <person name="Jeong K.Y."/>
            <person name="Chew F.T."/>
            <person name="Hui J."/>
            <person name="Leung T.F."/>
            <person name="Tungtrongchitr A."/>
            <person name="Zhong N."/>
            <person name="Liu Z."/>
            <person name="Tsui S."/>
        </authorList>
    </citation>
    <scope>NUCLEOTIDE SEQUENCE</scope>
    <source>
        <strain evidence="7">Derf</strain>
        <tissue evidence="7">Whole organism</tissue>
    </source>
</reference>
<keyword evidence="4" id="KW-0325">Glycoprotein</keyword>